<sequence length="494" mass="53149">MSLRVEAHTPLHLEQTVEQGIPRFLQETVAPICGSEQVLYHGAARYEKVNIPCHLDSHPRPHAYKWTFNNSGESVNIPETHIILEETHSTVSYTPTSELDYGTLLCWGTNSVGKQILPCVFHVFPADPVNNCTVYNLSMDVVNVRCVAGFDGGLAQTFVLEVYEPRTNVLLANMSSTIPSFTVEDLPPGMSLTGVVYSSNAKGRGEMVTVKLYTLKDIAEKRTAAVKPPPATVKFAVRMRVGDIIAMAVGVAGGLVLVAVLVCALVRMRAARREGGGGKREEAGASEGSSQSSAGELAGKDIPPPPAPPRDFDEKNPDVIPLSDSDSWNVEAVRTISTASLPASYSTLPRASRGCAHDGFQTLLYHHPQPSSATATPTHSHHQQPLRASTHSVHQPLPGGLPPAGHDPWPAAPALARRHSLRRDPYPRDSEASVPLMAAVDAASAAPPFRASRESILAACAPHGHAEGELGLRVNSLRRRRSEERVSPRVKQAV</sequence>
<dbReference type="PANTHER" id="PTHR23278">
    <property type="entry name" value="SIDESTEP PROTEIN"/>
    <property type="match status" value="1"/>
</dbReference>
<feature type="compositionally biased region" description="Polar residues" evidence="1">
    <location>
        <begin position="369"/>
        <end position="378"/>
    </location>
</feature>
<evidence type="ECO:0000259" key="3">
    <source>
        <dbReference type="PROSITE" id="PS50835"/>
    </source>
</evidence>
<dbReference type="InterPro" id="IPR013783">
    <property type="entry name" value="Ig-like_fold"/>
</dbReference>
<comment type="caution">
    <text evidence="4">The sequence shown here is derived from an EMBL/GenBank/DDBJ whole genome shotgun (WGS) entry which is preliminary data.</text>
</comment>
<feature type="compositionally biased region" description="Basic and acidic residues" evidence="1">
    <location>
        <begin position="273"/>
        <end position="283"/>
    </location>
</feature>
<organism evidence="4 5">
    <name type="scientific">Penaeus vannamei</name>
    <name type="common">Whiteleg shrimp</name>
    <name type="synonym">Litopenaeus vannamei</name>
    <dbReference type="NCBI Taxonomy" id="6689"/>
    <lineage>
        <taxon>Eukaryota</taxon>
        <taxon>Metazoa</taxon>
        <taxon>Ecdysozoa</taxon>
        <taxon>Arthropoda</taxon>
        <taxon>Crustacea</taxon>
        <taxon>Multicrustacea</taxon>
        <taxon>Malacostraca</taxon>
        <taxon>Eumalacostraca</taxon>
        <taxon>Eucarida</taxon>
        <taxon>Decapoda</taxon>
        <taxon>Dendrobranchiata</taxon>
        <taxon>Penaeoidea</taxon>
        <taxon>Penaeidae</taxon>
        <taxon>Penaeus</taxon>
    </lineage>
</organism>
<feature type="region of interest" description="Disordered" evidence="1">
    <location>
        <begin position="273"/>
        <end position="324"/>
    </location>
</feature>
<evidence type="ECO:0000313" key="4">
    <source>
        <dbReference type="EMBL" id="ROT83733.1"/>
    </source>
</evidence>
<dbReference type="PROSITE" id="PS50835">
    <property type="entry name" value="IG_LIKE"/>
    <property type="match status" value="1"/>
</dbReference>
<proteinExistence type="predicted"/>
<dbReference type="OrthoDB" id="6379592at2759"/>
<feature type="domain" description="Ig-like" evidence="3">
    <location>
        <begin position="22"/>
        <end position="106"/>
    </location>
</feature>
<protein>
    <recommendedName>
        <fullName evidence="3">Ig-like domain-containing protein</fullName>
    </recommendedName>
</protein>
<keyword evidence="2" id="KW-1133">Transmembrane helix</keyword>
<evidence type="ECO:0000256" key="2">
    <source>
        <dbReference type="SAM" id="Phobius"/>
    </source>
</evidence>
<feature type="transmembrane region" description="Helical" evidence="2">
    <location>
        <begin position="244"/>
        <end position="266"/>
    </location>
</feature>
<name>A0A423U4U9_PENVA</name>
<dbReference type="AlphaFoldDB" id="A0A423U4U9"/>
<keyword evidence="5" id="KW-1185">Reference proteome</keyword>
<dbReference type="InterPro" id="IPR036116">
    <property type="entry name" value="FN3_sf"/>
</dbReference>
<keyword evidence="2" id="KW-0812">Transmembrane</keyword>
<dbReference type="InterPro" id="IPR036179">
    <property type="entry name" value="Ig-like_dom_sf"/>
</dbReference>
<reference evidence="4 5" key="1">
    <citation type="submission" date="2018-04" db="EMBL/GenBank/DDBJ databases">
        <authorList>
            <person name="Zhang X."/>
            <person name="Yuan J."/>
            <person name="Li F."/>
            <person name="Xiang J."/>
        </authorList>
    </citation>
    <scope>NUCLEOTIDE SEQUENCE [LARGE SCALE GENOMIC DNA]</scope>
    <source>
        <tissue evidence="4">Muscle</tissue>
    </source>
</reference>
<evidence type="ECO:0000256" key="1">
    <source>
        <dbReference type="SAM" id="MobiDB-lite"/>
    </source>
</evidence>
<keyword evidence="2" id="KW-0472">Membrane</keyword>
<dbReference type="PANTHER" id="PTHR23278:SF19">
    <property type="entry name" value="OBSCURIN"/>
    <property type="match status" value="1"/>
</dbReference>
<dbReference type="CDD" id="cd00096">
    <property type="entry name" value="Ig"/>
    <property type="match status" value="1"/>
</dbReference>
<feature type="region of interest" description="Disordered" evidence="1">
    <location>
        <begin position="463"/>
        <end position="494"/>
    </location>
</feature>
<reference evidence="4 5" key="2">
    <citation type="submission" date="2019-01" db="EMBL/GenBank/DDBJ databases">
        <title>The decoding of complex shrimp genome reveals the adaptation for benthos swimmer, frequently molting mechanism and breeding impact on genome.</title>
        <authorList>
            <person name="Sun Y."/>
            <person name="Gao Y."/>
            <person name="Yu Y."/>
        </authorList>
    </citation>
    <scope>NUCLEOTIDE SEQUENCE [LARGE SCALE GENOMIC DNA]</scope>
    <source>
        <tissue evidence="4">Muscle</tissue>
    </source>
</reference>
<dbReference type="EMBL" id="QCYY01000640">
    <property type="protein sequence ID" value="ROT83733.1"/>
    <property type="molecule type" value="Genomic_DNA"/>
</dbReference>
<gene>
    <name evidence="4" type="ORF">C7M84_023087</name>
</gene>
<feature type="compositionally biased region" description="Low complexity" evidence="1">
    <location>
        <begin position="285"/>
        <end position="296"/>
    </location>
</feature>
<evidence type="ECO:0000313" key="5">
    <source>
        <dbReference type="Proteomes" id="UP000283509"/>
    </source>
</evidence>
<dbReference type="SUPFAM" id="SSF49265">
    <property type="entry name" value="Fibronectin type III"/>
    <property type="match status" value="1"/>
</dbReference>
<feature type="region of interest" description="Disordered" evidence="1">
    <location>
        <begin position="366"/>
        <end position="412"/>
    </location>
</feature>
<dbReference type="SUPFAM" id="SSF48726">
    <property type="entry name" value="Immunoglobulin"/>
    <property type="match status" value="1"/>
</dbReference>
<dbReference type="Proteomes" id="UP000283509">
    <property type="component" value="Unassembled WGS sequence"/>
</dbReference>
<dbReference type="InterPro" id="IPR007110">
    <property type="entry name" value="Ig-like_dom"/>
</dbReference>
<dbReference type="Gene3D" id="2.60.40.10">
    <property type="entry name" value="Immunoglobulins"/>
    <property type="match status" value="1"/>
</dbReference>
<accession>A0A423U4U9</accession>